<accession>A0A375IZ88</accession>
<organism evidence="2 3">
    <name type="scientific">Cupriavidus taiwanensis</name>
    <dbReference type="NCBI Taxonomy" id="164546"/>
    <lineage>
        <taxon>Bacteria</taxon>
        <taxon>Pseudomonadati</taxon>
        <taxon>Pseudomonadota</taxon>
        <taxon>Betaproteobacteria</taxon>
        <taxon>Burkholderiales</taxon>
        <taxon>Burkholderiaceae</taxon>
        <taxon>Cupriavidus</taxon>
    </lineage>
</organism>
<feature type="region of interest" description="Disordered" evidence="1">
    <location>
        <begin position="20"/>
        <end position="63"/>
    </location>
</feature>
<evidence type="ECO:0000313" key="2">
    <source>
        <dbReference type="EMBL" id="SPR98228.1"/>
    </source>
</evidence>
<dbReference type="Proteomes" id="UP000256805">
    <property type="component" value="Unassembled WGS sequence"/>
</dbReference>
<evidence type="ECO:0000313" key="3">
    <source>
        <dbReference type="Proteomes" id="UP000256805"/>
    </source>
</evidence>
<gene>
    <name evidence="2" type="ORF">CBM2634_A240050</name>
</gene>
<dbReference type="AlphaFoldDB" id="A0A375IZ88"/>
<feature type="compositionally biased region" description="Basic residues" evidence="1">
    <location>
        <begin position="38"/>
        <end position="52"/>
    </location>
</feature>
<name>A0A375IZ88_9BURK</name>
<protein>
    <submittedName>
        <fullName evidence="2">Uncharacterized protein</fullName>
    </submittedName>
</protein>
<evidence type="ECO:0000256" key="1">
    <source>
        <dbReference type="SAM" id="MobiDB-lite"/>
    </source>
</evidence>
<sequence length="284" mass="31934">MQRAFAGFCGAAKRACARPLKQSSKRTYDAPGGSLPRPSRRRERSRKARRARSGSCGTTRPRRSDCRSVAATLRCRGAWLDRNASMPPRCPCDALPMLRRCKPLRARITLARVRRWCRVATDAGVVEHRARRRACVPGRVCKACRARAGDARRARVEACRRTARRASIARWCIARKAFVHAAFRKVRGHATELFAVVARMLRGLSSLRATVCKSCGARSQRSGIAQRARARMMGLDTGMRATRFDVIGNVFVTTRVRTSWSDACRQVFLHFFLNIIVQTNYDSP</sequence>
<dbReference type="EMBL" id="OVTA01000017">
    <property type="protein sequence ID" value="SPR98228.1"/>
    <property type="molecule type" value="Genomic_DNA"/>
</dbReference>
<reference evidence="2 3" key="1">
    <citation type="submission" date="2018-01" db="EMBL/GenBank/DDBJ databases">
        <authorList>
            <person name="Gaut B.S."/>
            <person name="Morton B.R."/>
            <person name="Clegg M.T."/>
            <person name="Duvall M.R."/>
        </authorList>
    </citation>
    <scope>NUCLEOTIDE SEQUENCE [LARGE SCALE GENOMIC DNA]</scope>
    <source>
        <strain evidence="2">Cupriavidus taiwanensis cmp 52</strain>
    </source>
</reference>
<proteinExistence type="predicted"/>